<dbReference type="CDD" id="cd07765">
    <property type="entry name" value="KRAB_A-box"/>
    <property type="match status" value="1"/>
</dbReference>
<evidence type="ECO:0000259" key="1">
    <source>
        <dbReference type="PROSITE" id="PS50805"/>
    </source>
</evidence>
<dbReference type="SMART" id="SM00349">
    <property type="entry name" value="KRAB"/>
    <property type="match status" value="1"/>
</dbReference>
<gene>
    <name evidence="2" type="ORF">APTSU1_001357700</name>
</gene>
<dbReference type="InterPro" id="IPR050169">
    <property type="entry name" value="Krueppel_C2H2_ZnF"/>
</dbReference>
<protein>
    <submittedName>
        <fullName evidence="2">Zinc finger protein 458</fullName>
    </submittedName>
</protein>
<dbReference type="PANTHER" id="PTHR23232:SF158">
    <property type="entry name" value="KRAB DOMAIN-CONTAINING PROTEIN 5"/>
    <property type="match status" value="1"/>
</dbReference>
<dbReference type="SUPFAM" id="SSF109640">
    <property type="entry name" value="KRAB domain (Kruppel-associated box)"/>
    <property type="match status" value="1"/>
</dbReference>
<dbReference type="EMBL" id="BAAFST010000013">
    <property type="protein sequence ID" value="GAB1298341.1"/>
    <property type="molecule type" value="Genomic_DNA"/>
</dbReference>
<proteinExistence type="predicted"/>
<dbReference type="Pfam" id="PF01352">
    <property type="entry name" value="KRAB"/>
    <property type="match status" value="1"/>
</dbReference>
<organism evidence="2 3">
    <name type="scientific">Apodemus speciosus</name>
    <name type="common">Large Japanese field mouse</name>
    <dbReference type="NCBI Taxonomy" id="105296"/>
    <lineage>
        <taxon>Eukaryota</taxon>
        <taxon>Metazoa</taxon>
        <taxon>Chordata</taxon>
        <taxon>Craniata</taxon>
        <taxon>Vertebrata</taxon>
        <taxon>Euteleostomi</taxon>
        <taxon>Mammalia</taxon>
        <taxon>Eutheria</taxon>
        <taxon>Euarchontoglires</taxon>
        <taxon>Glires</taxon>
        <taxon>Rodentia</taxon>
        <taxon>Myomorpha</taxon>
        <taxon>Muroidea</taxon>
        <taxon>Muridae</taxon>
        <taxon>Murinae</taxon>
        <taxon>Apodemus</taxon>
    </lineage>
</organism>
<sequence length="44" mass="5228">MLSFWDVAVDFSTEEWDYLGPAQWRLYRDVILENYSNLVFLAPG</sequence>
<comment type="caution">
    <text evidence="2">The sequence shown here is derived from an EMBL/GenBank/DDBJ whole genome shotgun (WGS) entry which is preliminary data.</text>
</comment>
<dbReference type="PANTHER" id="PTHR23232">
    <property type="entry name" value="KRAB DOMAIN C2H2 ZINC FINGER"/>
    <property type="match status" value="1"/>
</dbReference>
<dbReference type="InterPro" id="IPR001909">
    <property type="entry name" value="KRAB"/>
</dbReference>
<dbReference type="Proteomes" id="UP001623349">
    <property type="component" value="Unassembled WGS sequence"/>
</dbReference>
<dbReference type="PROSITE" id="PS50805">
    <property type="entry name" value="KRAB"/>
    <property type="match status" value="1"/>
</dbReference>
<evidence type="ECO:0000313" key="2">
    <source>
        <dbReference type="EMBL" id="GAB1298341.1"/>
    </source>
</evidence>
<name>A0ABQ0FGH4_APOSI</name>
<dbReference type="InterPro" id="IPR036051">
    <property type="entry name" value="KRAB_dom_sf"/>
</dbReference>
<evidence type="ECO:0000313" key="3">
    <source>
        <dbReference type="Proteomes" id="UP001623349"/>
    </source>
</evidence>
<keyword evidence="3" id="KW-1185">Reference proteome</keyword>
<accession>A0ABQ0FGH4</accession>
<feature type="domain" description="KRAB" evidence="1">
    <location>
        <begin position="2"/>
        <end position="44"/>
    </location>
</feature>
<reference evidence="2 3" key="1">
    <citation type="submission" date="2024-08" db="EMBL/GenBank/DDBJ databases">
        <title>The draft genome of Apodemus speciosus.</title>
        <authorList>
            <person name="Nabeshima K."/>
            <person name="Suzuki S."/>
            <person name="Onuma M."/>
        </authorList>
    </citation>
    <scope>NUCLEOTIDE SEQUENCE [LARGE SCALE GENOMIC DNA]</scope>
    <source>
        <strain evidence="2">IB14-021</strain>
    </source>
</reference>
<dbReference type="Gene3D" id="6.10.140.140">
    <property type="match status" value="1"/>
</dbReference>